<feature type="transmembrane region" description="Helical" evidence="1">
    <location>
        <begin position="233"/>
        <end position="255"/>
    </location>
</feature>
<feature type="transmembrane region" description="Helical" evidence="1">
    <location>
        <begin position="12"/>
        <end position="30"/>
    </location>
</feature>
<keyword evidence="1" id="KW-1133">Transmembrane helix</keyword>
<evidence type="ECO:0000313" key="3">
    <source>
        <dbReference type="Proteomes" id="UP001595724"/>
    </source>
</evidence>
<keyword evidence="1" id="KW-0812">Transmembrane</keyword>
<proteinExistence type="predicted"/>
<dbReference type="RefSeq" id="WP_386708288.1">
    <property type="nucleotide sequence ID" value="NZ_JBHRYF010000003.1"/>
</dbReference>
<feature type="transmembrane region" description="Helical" evidence="1">
    <location>
        <begin position="125"/>
        <end position="152"/>
    </location>
</feature>
<evidence type="ECO:0000256" key="1">
    <source>
        <dbReference type="SAM" id="Phobius"/>
    </source>
</evidence>
<comment type="caution">
    <text evidence="2">The sequence shown here is derived from an EMBL/GenBank/DDBJ whole genome shotgun (WGS) entry which is preliminary data.</text>
</comment>
<sequence>MSARATWRRLQPLLVVGFLVAAGWLLWRQAHDIAWNEVGAALAAYPPLQLGAAVLAGLLAHACYCGLDLLSRRIVGHGLPWTRTLAIAFVSYAMNLNIGGTLGGIGFRYRLYARSGVDVATISRIVAFAIAGNWSGFLLLAGLVFLFAPLPLPSQWHLAQDAQRLLGGGMLALLGGALAMAAWSPRRHWTWRGQGVELPSFGRALAQTAIAAVSWLAIANLLHLLLPDGIGYFDALGVLLCSVLANLVIRVPGNLGVLETVFLGLLGGRAGGAEILAALLAYRAMFYLGPLLLALGVYAWLEAGRRRGRDAS</sequence>
<keyword evidence="1" id="KW-0472">Membrane</keyword>
<reference evidence="3" key="1">
    <citation type="journal article" date="2019" name="Int. J. Syst. Evol. Microbiol.">
        <title>The Global Catalogue of Microorganisms (GCM) 10K type strain sequencing project: providing services to taxonomists for standard genome sequencing and annotation.</title>
        <authorList>
            <consortium name="The Broad Institute Genomics Platform"/>
            <consortium name="The Broad Institute Genome Sequencing Center for Infectious Disease"/>
            <person name="Wu L."/>
            <person name="Ma J."/>
        </authorList>
    </citation>
    <scope>NUCLEOTIDE SEQUENCE [LARGE SCALE GENOMIC DNA]</scope>
    <source>
        <strain evidence="3">KCTC 42211</strain>
    </source>
</reference>
<feature type="transmembrane region" description="Helical" evidence="1">
    <location>
        <begin position="204"/>
        <end position="226"/>
    </location>
</feature>
<dbReference type="Proteomes" id="UP001595724">
    <property type="component" value="Unassembled WGS sequence"/>
</dbReference>
<gene>
    <name evidence="2" type="ORF">ACFOM9_07245</name>
</gene>
<evidence type="ECO:0000313" key="2">
    <source>
        <dbReference type="EMBL" id="MFC3659870.1"/>
    </source>
</evidence>
<keyword evidence="3" id="KW-1185">Reference proteome</keyword>
<dbReference type="EMBL" id="JBHRYF010000003">
    <property type="protein sequence ID" value="MFC3659870.1"/>
    <property type="molecule type" value="Genomic_DNA"/>
</dbReference>
<name>A0ABV7USC2_9GAMM</name>
<feature type="transmembrane region" description="Helical" evidence="1">
    <location>
        <begin position="275"/>
        <end position="301"/>
    </location>
</feature>
<accession>A0ABV7USC2</accession>
<organism evidence="2 3">
    <name type="scientific">Luteimonas notoginsengisoli</name>
    <dbReference type="NCBI Taxonomy" id="1578200"/>
    <lineage>
        <taxon>Bacteria</taxon>
        <taxon>Pseudomonadati</taxon>
        <taxon>Pseudomonadota</taxon>
        <taxon>Gammaproteobacteria</taxon>
        <taxon>Lysobacterales</taxon>
        <taxon>Lysobacteraceae</taxon>
        <taxon>Luteimonas</taxon>
    </lineage>
</organism>
<protein>
    <submittedName>
        <fullName evidence="2">YbhN family protein</fullName>
    </submittedName>
</protein>
<feature type="transmembrane region" description="Helical" evidence="1">
    <location>
        <begin position="82"/>
        <end position="105"/>
    </location>
</feature>
<feature type="transmembrane region" description="Helical" evidence="1">
    <location>
        <begin position="164"/>
        <end position="184"/>
    </location>
</feature>
<feature type="transmembrane region" description="Helical" evidence="1">
    <location>
        <begin position="50"/>
        <end position="70"/>
    </location>
</feature>